<proteinExistence type="predicted"/>
<dbReference type="AlphaFoldDB" id="A0AAV7NUH4"/>
<evidence type="ECO:0000313" key="2">
    <source>
        <dbReference type="Proteomes" id="UP001066276"/>
    </source>
</evidence>
<evidence type="ECO:0000313" key="1">
    <source>
        <dbReference type="EMBL" id="KAJ1119667.1"/>
    </source>
</evidence>
<name>A0AAV7NUH4_PLEWA</name>
<reference evidence="1" key="1">
    <citation type="journal article" date="2022" name="bioRxiv">
        <title>Sequencing and chromosome-scale assembly of the giantPleurodeles waltlgenome.</title>
        <authorList>
            <person name="Brown T."/>
            <person name="Elewa A."/>
            <person name="Iarovenko S."/>
            <person name="Subramanian E."/>
            <person name="Araus A.J."/>
            <person name="Petzold A."/>
            <person name="Susuki M."/>
            <person name="Suzuki K.-i.T."/>
            <person name="Hayashi T."/>
            <person name="Toyoda A."/>
            <person name="Oliveira C."/>
            <person name="Osipova E."/>
            <person name="Leigh N.D."/>
            <person name="Simon A."/>
            <person name="Yun M.H."/>
        </authorList>
    </citation>
    <scope>NUCLEOTIDE SEQUENCE</scope>
    <source>
        <strain evidence="1">20211129_DDA</strain>
        <tissue evidence="1">Liver</tissue>
    </source>
</reference>
<dbReference type="Proteomes" id="UP001066276">
    <property type="component" value="Chromosome 8"/>
</dbReference>
<organism evidence="1 2">
    <name type="scientific">Pleurodeles waltl</name>
    <name type="common">Iberian ribbed newt</name>
    <dbReference type="NCBI Taxonomy" id="8319"/>
    <lineage>
        <taxon>Eukaryota</taxon>
        <taxon>Metazoa</taxon>
        <taxon>Chordata</taxon>
        <taxon>Craniata</taxon>
        <taxon>Vertebrata</taxon>
        <taxon>Euteleostomi</taxon>
        <taxon>Amphibia</taxon>
        <taxon>Batrachia</taxon>
        <taxon>Caudata</taxon>
        <taxon>Salamandroidea</taxon>
        <taxon>Salamandridae</taxon>
        <taxon>Pleurodelinae</taxon>
        <taxon>Pleurodeles</taxon>
    </lineage>
</organism>
<comment type="caution">
    <text evidence="1">The sequence shown here is derived from an EMBL/GenBank/DDBJ whole genome shotgun (WGS) entry which is preliminary data.</text>
</comment>
<accession>A0AAV7NUH4</accession>
<sequence length="75" mass="7861">MTRPRAFAWTTPGGSGFPFCVGAAAHHVTGETPAWRIGALAKVLPGTLSGLLGDRAAARRDAQGAQTYKIWLEPA</sequence>
<keyword evidence="2" id="KW-1185">Reference proteome</keyword>
<dbReference type="EMBL" id="JANPWB010000012">
    <property type="protein sequence ID" value="KAJ1119667.1"/>
    <property type="molecule type" value="Genomic_DNA"/>
</dbReference>
<protein>
    <submittedName>
        <fullName evidence="1">Uncharacterized protein</fullName>
    </submittedName>
</protein>
<gene>
    <name evidence="1" type="ORF">NDU88_007852</name>
</gene>